<evidence type="ECO:0000313" key="2">
    <source>
        <dbReference type="EMBL" id="GFY15261.1"/>
    </source>
</evidence>
<comment type="caution">
    <text evidence="2">The sequence shown here is derived from an EMBL/GenBank/DDBJ whole genome shotgun (WGS) entry which is preliminary data.</text>
</comment>
<evidence type="ECO:0000256" key="1">
    <source>
        <dbReference type="SAM" id="MobiDB-lite"/>
    </source>
</evidence>
<accession>A0A8X6SVN1</accession>
<keyword evidence="3" id="KW-1185">Reference proteome</keyword>
<dbReference type="Proteomes" id="UP000887159">
    <property type="component" value="Unassembled WGS sequence"/>
</dbReference>
<dbReference type="AlphaFoldDB" id="A0A8X6SVN1"/>
<gene>
    <name evidence="2" type="ORF">TNCV_1570721</name>
</gene>
<feature type="region of interest" description="Disordered" evidence="1">
    <location>
        <begin position="87"/>
        <end position="112"/>
    </location>
</feature>
<evidence type="ECO:0000313" key="3">
    <source>
        <dbReference type="Proteomes" id="UP000887159"/>
    </source>
</evidence>
<organism evidence="2 3">
    <name type="scientific">Trichonephila clavipes</name>
    <name type="common">Golden silk orbweaver</name>
    <name type="synonym">Nephila clavipes</name>
    <dbReference type="NCBI Taxonomy" id="2585209"/>
    <lineage>
        <taxon>Eukaryota</taxon>
        <taxon>Metazoa</taxon>
        <taxon>Ecdysozoa</taxon>
        <taxon>Arthropoda</taxon>
        <taxon>Chelicerata</taxon>
        <taxon>Arachnida</taxon>
        <taxon>Araneae</taxon>
        <taxon>Araneomorphae</taxon>
        <taxon>Entelegynae</taxon>
        <taxon>Araneoidea</taxon>
        <taxon>Nephilidae</taxon>
        <taxon>Trichonephila</taxon>
    </lineage>
</organism>
<name>A0A8X6SVN1_TRICX</name>
<sequence length="112" mass="12786">MVCTVLQKEGKERANFPWKRELLYEAATGSSKFHMTSMDRDCDWWKGIPNEKLGVDQGRNYRRINDTGPQTTGAPTVLQPFTDRTLMSRKGPRRNFDTGPPLEVASGLRQWG</sequence>
<reference evidence="2" key="1">
    <citation type="submission" date="2020-08" db="EMBL/GenBank/DDBJ databases">
        <title>Multicomponent nature underlies the extraordinary mechanical properties of spider dragline silk.</title>
        <authorList>
            <person name="Kono N."/>
            <person name="Nakamura H."/>
            <person name="Mori M."/>
            <person name="Yoshida Y."/>
            <person name="Ohtoshi R."/>
            <person name="Malay A.D."/>
            <person name="Moran D.A.P."/>
            <person name="Tomita M."/>
            <person name="Numata K."/>
            <person name="Arakawa K."/>
        </authorList>
    </citation>
    <scope>NUCLEOTIDE SEQUENCE</scope>
</reference>
<protein>
    <submittedName>
        <fullName evidence="2">Uncharacterized protein</fullName>
    </submittedName>
</protein>
<proteinExistence type="predicted"/>
<dbReference type="EMBL" id="BMAU01021334">
    <property type="protein sequence ID" value="GFY15261.1"/>
    <property type="molecule type" value="Genomic_DNA"/>
</dbReference>